<accession>U2FB14</accession>
<feature type="region of interest" description="Disordered" evidence="1">
    <location>
        <begin position="1"/>
        <end position="26"/>
    </location>
</feature>
<reference evidence="2 3" key="2">
    <citation type="journal article" date="2013" name="PLoS ONE">
        <title>INDIGO - INtegrated Data Warehouse of MIcrobial GenOmes with Examples from the Red Sea Extremophiles.</title>
        <authorList>
            <person name="Alam I."/>
            <person name="Antunes A."/>
            <person name="Kamau A.A."/>
            <person name="Ba Alawi W."/>
            <person name="Kalkatawi M."/>
            <person name="Stingl U."/>
            <person name="Bajic V.B."/>
        </authorList>
    </citation>
    <scope>NUCLEOTIDE SEQUENCE [LARGE SCALE GENOMIC DNA]</scope>
    <source>
        <strain evidence="2 3">SARL4B</strain>
    </source>
</reference>
<reference evidence="2 3" key="1">
    <citation type="journal article" date="2011" name="J. Bacteriol.">
        <title>Genome sequence of Halorhabdus tiamatea, the first archaeon isolated from a deep-sea anoxic brine lake.</title>
        <authorList>
            <person name="Antunes A."/>
            <person name="Alam I."/>
            <person name="Bajic V.B."/>
            <person name="Stingl U."/>
        </authorList>
    </citation>
    <scope>NUCLEOTIDE SEQUENCE [LARGE SCALE GENOMIC DNA]</scope>
    <source>
        <strain evidence="2 3">SARL4B</strain>
    </source>
</reference>
<organism evidence="2 3">
    <name type="scientific">Halorhabdus tiamatea SARL4B</name>
    <dbReference type="NCBI Taxonomy" id="1033806"/>
    <lineage>
        <taxon>Archaea</taxon>
        <taxon>Methanobacteriati</taxon>
        <taxon>Methanobacteriota</taxon>
        <taxon>Stenosarchaea group</taxon>
        <taxon>Halobacteria</taxon>
        <taxon>Halobacteriales</taxon>
        <taxon>Haloarculaceae</taxon>
        <taxon>Halorhabdus</taxon>
    </lineage>
</organism>
<evidence type="ECO:0000313" key="3">
    <source>
        <dbReference type="Proteomes" id="UP000003861"/>
    </source>
</evidence>
<evidence type="ECO:0000256" key="1">
    <source>
        <dbReference type="SAM" id="MobiDB-lite"/>
    </source>
</evidence>
<dbReference type="eggNOG" id="arCOG01010">
    <property type="taxonomic scope" value="Archaea"/>
</dbReference>
<gene>
    <name evidence="2" type="ORF">HLRTI_002332</name>
</gene>
<name>U2FB14_9EURY</name>
<dbReference type="Proteomes" id="UP000003861">
    <property type="component" value="Unassembled WGS sequence"/>
</dbReference>
<evidence type="ECO:0000313" key="2">
    <source>
        <dbReference type="EMBL" id="ERJ05614.1"/>
    </source>
</evidence>
<proteinExistence type="predicted"/>
<dbReference type="EMBL" id="AFNT02000028">
    <property type="protein sequence ID" value="ERJ05614.1"/>
    <property type="molecule type" value="Genomic_DNA"/>
</dbReference>
<feature type="compositionally biased region" description="Basic and acidic residues" evidence="1">
    <location>
        <begin position="13"/>
        <end position="26"/>
    </location>
</feature>
<comment type="caution">
    <text evidence="2">The sequence shown here is derived from an EMBL/GenBank/DDBJ whole genome shotgun (WGS) entry which is preliminary data.</text>
</comment>
<dbReference type="AlphaFoldDB" id="U2FB14"/>
<feature type="non-terminal residue" evidence="2">
    <location>
        <position position="1"/>
    </location>
</feature>
<sequence>EAEEDIQEGRTTSAEEARERFGTSDE</sequence>
<protein>
    <submittedName>
        <fullName evidence="2">CopG family transcriptional regulator protein</fullName>
    </submittedName>
</protein>